<protein>
    <submittedName>
        <fullName evidence="1">Nucleoside-diphosphate sugar epimerase</fullName>
    </submittedName>
</protein>
<name>A0A2Z3HS05_9CAUL</name>
<dbReference type="Pfam" id="PF06258">
    <property type="entry name" value="Mito_fiss_Elm1"/>
    <property type="match status" value="1"/>
</dbReference>
<accession>A0A2Z3HS05</accession>
<dbReference type="PANTHER" id="PTHR33986:SF15">
    <property type="entry name" value="MITOCHONDRIAL FISSION PROTEIN ELM1"/>
    <property type="match status" value="1"/>
</dbReference>
<dbReference type="InterPro" id="IPR009367">
    <property type="entry name" value="Elm1-like"/>
</dbReference>
<proteinExistence type="predicted"/>
<evidence type="ECO:0000313" key="2">
    <source>
        <dbReference type="Proteomes" id="UP000247763"/>
    </source>
</evidence>
<dbReference type="OrthoDB" id="272235at2"/>
<dbReference type="AlphaFoldDB" id="A0A2Z3HS05"/>
<dbReference type="Proteomes" id="UP000247763">
    <property type="component" value="Chromosome"/>
</dbReference>
<reference evidence="2" key="1">
    <citation type="submission" date="2018-05" db="EMBL/GenBank/DDBJ databases">
        <title>Genome sequencing of Phenylobacterium sp. HYN0004.</title>
        <authorList>
            <person name="Yi H."/>
            <person name="Baek C."/>
        </authorList>
    </citation>
    <scope>NUCLEOTIDE SEQUENCE [LARGE SCALE GENOMIC DNA]</scope>
    <source>
        <strain evidence="2">HYN0004</strain>
    </source>
</reference>
<keyword evidence="2" id="KW-1185">Reference proteome</keyword>
<dbReference type="RefSeq" id="WP_110449525.1">
    <property type="nucleotide sequence ID" value="NZ_CP029479.1"/>
</dbReference>
<organism evidence="1 2">
    <name type="scientific">Phenylobacterium parvum</name>
    <dbReference type="NCBI Taxonomy" id="2201350"/>
    <lineage>
        <taxon>Bacteria</taxon>
        <taxon>Pseudomonadati</taxon>
        <taxon>Pseudomonadota</taxon>
        <taxon>Alphaproteobacteria</taxon>
        <taxon>Caulobacterales</taxon>
        <taxon>Caulobacteraceae</taxon>
        <taxon>Phenylobacterium</taxon>
    </lineage>
</organism>
<evidence type="ECO:0000313" key="1">
    <source>
        <dbReference type="EMBL" id="AWM76956.1"/>
    </source>
</evidence>
<dbReference type="EMBL" id="CP029479">
    <property type="protein sequence ID" value="AWM76956.1"/>
    <property type="molecule type" value="Genomic_DNA"/>
</dbReference>
<dbReference type="KEGG" id="phb:HYN04_03810"/>
<sequence length="324" mass="34752">MARPLTLWAVSDDKAGNAGPALGLAEAVARLIPARVETRTVRWKGRMDRLPWFLNPFPLAALEEGSDIRPPWPDLWIAAGRATLPLSLHLKSWSRGRTRVVQIQNPRTPRGAFDLVVAPRHDQISGPNVLPVTGSPHRVTAERLAEAAARFAPLTDPLPRPRAALLVGGKSKTHDLSDARARTLAADLRQAVTEAGGSLMTTFSRRTPASARRILTEALSGLPGFIWDGTGENPYFAFLAAADVVLVTEDSANMATEAASSGRPVLLLPLDGGSDKFTRLHEDLIARGAARRFEGRLDLFPGAPFDETGRAAAAIVGLLDQSAP</sequence>
<dbReference type="PANTHER" id="PTHR33986">
    <property type="entry name" value="OS02G0535700 PROTEIN"/>
    <property type="match status" value="1"/>
</dbReference>
<gene>
    <name evidence="1" type="ORF">HYN04_03810</name>
</gene>